<dbReference type="InterPro" id="IPR001680">
    <property type="entry name" value="WD40_rpt"/>
</dbReference>
<accession>A0A0V0I505</accession>
<evidence type="ECO:0000313" key="4">
    <source>
        <dbReference type="EMBL" id="JAP27663.1"/>
    </source>
</evidence>
<evidence type="ECO:0000256" key="2">
    <source>
        <dbReference type="ARBA" id="ARBA00022737"/>
    </source>
</evidence>
<dbReference type="InterPro" id="IPR015943">
    <property type="entry name" value="WD40/YVTN_repeat-like_dom_sf"/>
</dbReference>
<keyword evidence="2" id="KW-0677">Repeat</keyword>
<evidence type="ECO:0000256" key="3">
    <source>
        <dbReference type="PROSITE-ProRule" id="PRU00221"/>
    </source>
</evidence>
<dbReference type="Gene3D" id="2.130.10.10">
    <property type="entry name" value="YVTN repeat-like/Quinoprotein amine dehydrogenase"/>
    <property type="match status" value="1"/>
</dbReference>
<reference evidence="4" key="1">
    <citation type="submission" date="2015-12" db="EMBL/GenBank/DDBJ databases">
        <title>Gene expression during late stages of embryo sac development: a critical building block for successful pollen-pistil interactions.</title>
        <authorList>
            <person name="Liu Y."/>
            <person name="Joly V."/>
            <person name="Sabar M."/>
            <person name="Matton D.P."/>
        </authorList>
    </citation>
    <scope>NUCLEOTIDE SEQUENCE</scope>
</reference>
<organism evidence="4">
    <name type="scientific">Solanum chacoense</name>
    <name type="common">Chaco potato</name>
    <dbReference type="NCBI Taxonomy" id="4108"/>
    <lineage>
        <taxon>Eukaryota</taxon>
        <taxon>Viridiplantae</taxon>
        <taxon>Streptophyta</taxon>
        <taxon>Embryophyta</taxon>
        <taxon>Tracheophyta</taxon>
        <taxon>Spermatophyta</taxon>
        <taxon>Magnoliopsida</taxon>
        <taxon>eudicotyledons</taxon>
        <taxon>Gunneridae</taxon>
        <taxon>Pentapetalae</taxon>
        <taxon>asterids</taxon>
        <taxon>lamiids</taxon>
        <taxon>Solanales</taxon>
        <taxon>Solanaceae</taxon>
        <taxon>Solanoideae</taxon>
        <taxon>Solaneae</taxon>
        <taxon>Solanum</taxon>
    </lineage>
</organism>
<dbReference type="PANTHER" id="PTHR44436:SF1">
    <property type="entry name" value="F-BOX_WD REPEAT-CONTAINING PROTEIN 2"/>
    <property type="match status" value="1"/>
</dbReference>
<dbReference type="Pfam" id="PF00400">
    <property type="entry name" value="WD40"/>
    <property type="match status" value="2"/>
</dbReference>
<dbReference type="PROSITE" id="PS50082">
    <property type="entry name" value="WD_REPEATS_2"/>
    <property type="match status" value="1"/>
</dbReference>
<dbReference type="InterPro" id="IPR042627">
    <property type="entry name" value="FBXW2"/>
</dbReference>
<feature type="repeat" description="WD" evidence="3">
    <location>
        <begin position="138"/>
        <end position="173"/>
    </location>
</feature>
<protein>
    <submittedName>
        <fullName evidence="4">Putative F-box/WD-40 repeat-containing protein-like</fullName>
    </submittedName>
</protein>
<dbReference type="AlphaFoldDB" id="A0A0V0I505"/>
<sequence>MRLWSAESCKCLDEYFLVDKAPLIDFDFDEGKVVGLVGTRICIWNRTEARNVFSSRENLFTKALCMRYVDPEAVIGCEDGKVRVFDLYSRKCTQIIKMHQGPVSCLAFSDDQLLVSGSSLGTLSLSDLSSDQRVVLLGSTYSAGVKTLCFNPNSYMVFAGSTAGNVSCWDLRNTTRTLWETRVSPNVIYSMHHLMNDTSTLVVGGIDGVLRTVDQVTGEVISRCIMDDSTTALHRSTERFGTVQIERRKVKRLSEDDRIDLIPRTSKPQITCLAVGMEKVVTTHNDKYIRVWKFRK</sequence>
<dbReference type="PANTHER" id="PTHR44436">
    <property type="entry name" value="F-BOX/WD REPEAT-CONTAINING PROTEIN 2"/>
    <property type="match status" value="1"/>
</dbReference>
<dbReference type="EMBL" id="GEDG01010931">
    <property type="protein sequence ID" value="JAP27663.1"/>
    <property type="molecule type" value="Transcribed_RNA"/>
</dbReference>
<proteinExistence type="predicted"/>
<name>A0A0V0I505_SOLCH</name>
<dbReference type="SUPFAM" id="SSF50978">
    <property type="entry name" value="WD40 repeat-like"/>
    <property type="match status" value="1"/>
</dbReference>
<dbReference type="SMART" id="SM00320">
    <property type="entry name" value="WD40"/>
    <property type="match status" value="5"/>
</dbReference>
<evidence type="ECO:0000256" key="1">
    <source>
        <dbReference type="ARBA" id="ARBA00022574"/>
    </source>
</evidence>
<dbReference type="InterPro" id="IPR036322">
    <property type="entry name" value="WD40_repeat_dom_sf"/>
</dbReference>
<keyword evidence="1 3" id="KW-0853">WD repeat</keyword>